<evidence type="ECO:0000256" key="1">
    <source>
        <dbReference type="SAM" id="Phobius"/>
    </source>
</evidence>
<keyword evidence="1" id="KW-1133">Transmembrane helix</keyword>
<feature type="transmembrane region" description="Helical" evidence="1">
    <location>
        <begin position="51"/>
        <end position="71"/>
    </location>
</feature>
<reference evidence="2" key="1">
    <citation type="journal article" date="2021" name="PeerJ">
        <title>Extensive microbial diversity within the chicken gut microbiome revealed by metagenomics and culture.</title>
        <authorList>
            <person name="Gilroy R."/>
            <person name="Ravi A."/>
            <person name="Getino M."/>
            <person name="Pursley I."/>
            <person name="Horton D.L."/>
            <person name="Alikhan N.F."/>
            <person name="Baker D."/>
            <person name="Gharbi K."/>
            <person name="Hall N."/>
            <person name="Watson M."/>
            <person name="Adriaenssens E.M."/>
            <person name="Foster-Nyarko E."/>
            <person name="Jarju S."/>
            <person name="Secka A."/>
            <person name="Antonio M."/>
            <person name="Oren A."/>
            <person name="Chaudhuri R.R."/>
            <person name="La Ragione R."/>
            <person name="Hildebrand F."/>
            <person name="Pallen M.J."/>
        </authorList>
    </citation>
    <scope>NUCLEOTIDE SEQUENCE</scope>
    <source>
        <strain evidence="2">CHK160-4876</strain>
    </source>
</reference>
<proteinExistence type="predicted"/>
<name>A0A921NBE5_9BACL</name>
<evidence type="ECO:0008006" key="4">
    <source>
        <dbReference type="Google" id="ProtNLM"/>
    </source>
</evidence>
<accession>A0A921NBE5</accession>
<sequence length="103" mass="11678">MYENFDWLAFLLGLPLALLIVAIVLPLQRRALKKQRALDERYVTIHTQGRSFAWVVTAVAIALAWLVVLLIEPIGTAFFVLTFLWVVHFTSWLIGAAIASKRN</sequence>
<keyword evidence="1" id="KW-0812">Transmembrane</keyword>
<evidence type="ECO:0000313" key="2">
    <source>
        <dbReference type="EMBL" id="HJH10755.1"/>
    </source>
</evidence>
<feature type="transmembrane region" description="Helical" evidence="1">
    <location>
        <begin position="6"/>
        <end position="27"/>
    </location>
</feature>
<keyword evidence="1" id="KW-0472">Membrane</keyword>
<dbReference type="AlphaFoldDB" id="A0A921NBE5"/>
<feature type="transmembrane region" description="Helical" evidence="1">
    <location>
        <begin position="77"/>
        <end position="99"/>
    </location>
</feature>
<comment type="caution">
    <text evidence="2">The sequence shown here is derived from an EMBL/GenBank/DDBJ whole genome shotgun (WGS) entry which is preliminary data.</text>
</comment>
<gene>
    <name evidence="2" type="ORF">K8V30_03495</name>
</gene>
<protein>
    <recommendedName>
        <fullName evidence="4">DUF3796 domain-containing protein</fullName>
    </recommendedName>
</protein>
<evidence type="ECO:0000313" key="3">
    <source>
        <dbReference type="Proteomes" id="UP000700212"/>
    </source>
</evidence>
<organism evidence="2 3">
    <name type="scientific">Metalysinibacillus jejuensis</name>
    <dbReference type="NCBI Taxonomy" id="914327"/>
    <lineage>
        <taxon>Bacteria</taxon>
        <taxon>Bacillati</taxon>
        <taxon>Bacillota</taxon>
        <taxon>Bacilli</taxon>
        <taxon>Bacillales</taxon>
        <taxon>Caryophanaceae</taxon>
        <taxon>Metalysinibacillus</taxon>
    </lineage>
</organism>
<reference evidence="2" key="2">
    <citation type="submission" date="2021-09" db="EMBL/GenBank/DDBJ databases">
        <authorList>
            <person name="Gilroy R."/>
        </authorList>
    </citation>
    <scope>NUCLEOTIDE SEQUENCE</scope>
    <source>
        <strain evidence="2">CHK160-4876</strain>
    </source>
</reference>
<dbReference type="EMBL" id="DYTV01000044">
    <property type="protein sequence ID" value="HJH10755.1"/>
    <property type="molecule type" value="Genomic_DNA"/>
</dbReference>
<dbReference type="Proteomes" id="UP000700212">
    <property type="component" value="Unassembled WGS sequence"/>
</dbReference>